<dbReference type="EMBL" id="VSRR010010957">
    <property type="protein sequence ID" value="MPC52531.1"/>
    <property type="molecule type" value="Genomic_DNA"/>
</dbReference>
<proteinExistence type="predicted"/>
<evidence type="ECO:0000256" key="1">
    <source>
        <dbReference type="SAM" id="MobiDB-lite"/>
    </source>
</evidence>
<protein>
    <submittedName>
        <fullName evidence="2">Uncharacterized protein</fullName>
    </submittedName>
</protein>
<dbReference type="AlphaFoldDB" id="A0A5B7FYC8"/>
<keyword evidence="3" id="KW-1185">Reference proteome</keyword>
<dbReference type="Proteomes" id="UP000324222">
    <property type="component" value="Unassembled WGS sequence"/>
</dbReference>
<evidence type="ECO:0000313" key="2">
    <source>
        <dbReference type="EMBL" id="MPC52531.1"/>
    </source>
</evidence>
<evidence type="ECO:0000313" key="3">
    <source>
        <dbReference type="Proteomes" id="UP000324222"/>
    </source>
</evidence>
<accession>A0A5B7FYC8</accession>
<feature type="region of interest" description="Disordered" evidence="1">
    <location>
        <begin position="1"/>
        <end position="21"/>
    </location>
</feature>
<reference evidence="2 3" key="1">
    <citation type="submission" date="2019-05" db="EMBL/GenBank/DDBJ databases">
        <title>Another draft genome of Portunus trituberculatus and its Hox gene families provides insights of decapod evolution.</title>
        <authorList>
            <person name="Jeong J.-H."/>
            <person name="Song I."/>
            <person name="Kim S."/>
            <person name="Choi T."/>
            <person name="Kim D."/>
            <person name="Ryu S."/>
            <person name="Kim W."/>
        </authorList>
    </citation>
    <scope>NUCLEOTIDE SEQUENCE [LARGE SCALE GENOMIC DNA]</scope>
    <source>
        <tissue evidence="2">Muscle</tissue>
    </source>
</reference>
<comment type="caution">
    <text evidence="2">The sequence shown here is derived from an EMBL/GenBank/DDBJ whole genome shotgun (WGS) entry which is preliminary data.</text>
</comment>
<gene>
    <name evidence="2" type="ORF">E2C01_046402</name>
</gene>
<name>A0A5B7FYC8_PORTR</name>
<sequence>MRIGAIGHTIKKKPQRSRSLEDTSRWIYNQTGHRSKEFQDPKGAVEARNAAGRSINWGPCMCGQDEWVLRSASGGYRLREDSRESGLANLSSMPEAAQQLCGVAGQCVSLWDPFLVNIGMVVVLQRLSVFVAALEDPCLMGIDFLNRVGASLDFREGKLKVHGHEVPLILGGDAQCERSRQQG</sequence>
<organism evidence="2 3">
    <name type="scientific">Portunus trituberculatus</name>
    <name type="common">Swimming crab</name>
    <name type="synonym">Neptunus trituberculatus</name>
    <dbReference type="NCBI Taxonomy" id="210409"/>
    <lineage>
        <taxon>Eukaryota</taxon>
        <taxon>Metazoa</taxon>
        <taxon>Ecdysozoa</taxon>
        <taxon>Arthropoda</taxon>
        <taxon>Crustacea</taxon>
        <taxon>Multicrustacea</taxon>
        <taxon>Malacostraca</taxon>
        <taxon>Eumalacostraca</taxon>
        <taxon>Eucarida</taxon>
        <taxon>Decapoda</taxon>
        <taxon>Pleocyemata</taxon>
        <taxon>Brachyura</taxon>
        <taxon>Eubrachyura</taxon>
        <taxon>Portunoidea</taxon>
        <taxon>Portunidae</taxon>
        <taxon>Portuninae</taxon>
        <taxon>Portunus</taxon>
    </lineage>
</organism>